<dbReference type="PANTHER" id="PTHR10622:SF10">
    <property type="entry name" value="HET DOMAIN-CONTAINING PROTEIN"/>
    <property type="match status" value="1"/>
</dbReference>
<evidence type="ECO:0000313" key="4">
    <source>
        <dbReference type="Proteomes" id="UP000772434"/>
    </source>
</evidence>
<feature type="domain" description="DUF8212" evidence="2">
    <location>
        <begin position="225"/>
        <end position="338"/>
    </location>
</feature>
<dbReference type="Pfam" id="PF07367">
    <property type="entry name" value="FB_lectin"/>
    <property type="match status" value="1"/>
</dbReference>
<dbReference type="AlphaFoldDB" id="A0A9P5PCD3"/>
<organism evidence="3 4">
    <name type="scientific">Rhodocollybia butyracea</name>
    <dbReference type="NCBI Taxonomy" id="206335"/>
    <lineage>
        <taxon>Eukaryota</taxon>
        <taxon>Fungi</taxon>
        <taxon>Dikarya</taxon>
        <taxon>Basidiomycota</taxon>
        <taxon>Agaricomycotina</taxon>
        <taxon>Agaricomycetes</taxon>
        <taxon>Agaricomycetidae</taxon>
        <taxon>Agaricales</taxon>
        <taxon>Marasmiineae</taxon>
        <taxon>Omphalotaceae</taxon>
        <taxon>Rhodocollybia</taxon>
    </lineage>
</organism>
<dbReference type="InterPro" id="IPR009960">
    <property type="entry name" value="Fruit_body_lectin_fun"/>
</dbReference>
<dbReference type="Pfam" id="PF26640">
    <property type="entry name" value="DUF8212"/>
    <property type="match status" value="1"/>
</dbReference>
<sequence length="722" mass="81637">MRLIRTTGTDPELVYFADEKRIPQYVILSHVWEEEEVTFQHMQGPSKKKDMRGWSKIVRACEVARNEDWEYIWIDTCCIDKSSSSELSEAINSMYRYYSEAQICYAYLADIASNLPKRSLYLAFHGCKWFTRGWTLQELIAPMTVVFFAKDWEKIGTKASLQGIITEITGIPSGVLLQNNLSKISIAKKMSWAAGRETTRIEDRAYSLLGIFGVFMPTIYGEGTHAFIRLQEEILKMSDDQTIFAWKAKADVRALALGIKSDSGLLATSPDDFEASGEYEQSWSDSRQPYSMTNMGILVHLPLLRIHDSLGPDTADYPSPFGPRPEYLAVLNCCRRQSEHLAIHVRRVDKHRYARVDSHLLVEDNSRKVLLCGKTGESPQELLFRARTPAAARVKDDFLVGPNRVSVFFPSGQGVRVEQSCSCSEYAAEHSSIGIGITKTADGNIDLGLKNKMSHAFLFVHDPGDRKSNQQFVVVVGIHQNKIWLDIVLDLGPDKPNLERIQRSYYRDIYGSGQMLSENLDKITKRLTDNEAVLVEARPQKGDRQSSSFMVNIRITETIYPGLPPIVIHKYSFSVSISKVPDGFSQPEAYHPDSWEAMDNGTMNLFLDDWIIFGILVFQHQKNGNRFAVALGVYNDVVWSHIEALTDAKYEQTSDIHASCGKQFEKWVKSNNNSRLYASEHIPSKEGRYRATTVTASVRSSLIGKSRTQYQSKVTVSGYSGR</sequence>
<dbReference type="OrthoDB" id="5122891at2759"/>
<accession>A0A9P5PCD3</accession>
<protein>
    <submittedName>
        <fullName evidence="3">Heterokaryon incompatibility protein-domain-containing protein</fullName>
    </submittedName>
</protein>
<dbReference type="EMBL" id="JADNRY010000208">
    <property type="protein sequence ID" value="KAF9061268.1"/>
    <property type="molecule type" value="Genomic_DNA"/>
</dbReference>
<dbReference type="PANTHER" id="PTHR10622">
    <property type="entry name" value="HET DOMAIN-CONTAINING PROTEIN"/>
    <property type="match status" value="1"/>
</dbReference>
<evidence type="ECO:0000259" key="1">
    <source>
        <dbReference type="Pfam" id="PF06985"/>
    </source>
</evidence>
<feature type="domain" description="Heterokaryon incompatibility" evidence="1">
    <location>
        <begin position="25"/>
        <end position="112"/>
    </location>
</feature>
<proteinExistence type="predicted"/>
<dbReference type="InterPro" id="IPR015926">
    <property type="entry name" value="Cytolysin/lectin"/>
</dbReference>
<reference evidence="3" key="1">
    <citation type="submission" date="2020-11" db="EMBL/GenBank/DDBJ databases">
        <authorList>
            <consortium name="DOE Joint Genome Institute"/>
            <person name="Ahrendt S."/>
            <person name="Riley R."/>
            <person name="Andreopoulos W."/>
            <person name="Labutti K."/>
            <person name="Pangilinan J."/>
            <person name="Ruiz-Duenas F.J."/>
            <person name="Barrasa J.M."/>
            <person name="Sanchez-Garcia M."/>
            <person name="Camarero S."/>
            <person name="Miyauchi S."/>
            <person name="Serrano A."/>
            <person name="Linde D."/>
            <person name="Babiker R."/>
            <person name="Drula E."/>
            <person name="Ayuso-Fernandez I."/>
            <person name="Pacheco R."/>
            <person name="Padilla G."/>
            <person name="Ferreira P."/>
            <person name="Barriuso J."/>
            <person name="Kellner H."/>
            <person name="Castanera R."/>
            <person name="Alfaro M."/>
            <person name="Ramirez L."/>
            <person name="Pisabarro A.G."/>
            <person name="Kuo A."/>
            <person name="Tritt A."/>
            <person name="Lipzen A."/>
            <person name="He G."/>
            <person name="Yan M."/>
            <person name="Ng V."/>
            <person name="Cullen D."/>
            <person name="Martin F."/>
            <person name="Rosso M.-N."/>
            <person name="Henrissat B."/>
            <person name="Hibbett D."/>
            <person name="Martinez A.T."/>
            <person name="Grigoriev I.V."/>
        </authorList>
    </citation>
    <scope>NUCLEOTIDE SEQUENCE</scope>
    <source>
        <strain evidence="3">AH 40177</strain>
    </source>
</reference>
<comment type="caution">
    <text evidence="3">The sequence shown here is derived from an EMBL/GenBank/DDBJ whole genome shotgun (WGS) entry which is preliminary data.</text>
</comment>
<dbReference type="Gene3D" id="2.60.270.20">
    <property type="entry name" value="Cytolysin/lectin"/>
    <property type="match status" value="2"/>
</dbReference>
<name>A0A9P5PCD3_9AGAR</name>
<dbReference type="Proteomes" id="UP000772434">
    <property type="component" value="Unassembled WGS sequence"/>
</dbReference>
<dbReference type="InterPro" id="IPR010730">
    <property type="entry name" value="HET"/>
</dbReference>
<evidence type="ECO:0000313" key="3">
    <source>
        <dbReference type="EMBL" id="KAF9061268.1"/>
    </source>
</evidence>
<keyword evidence="4" id="KW-1185">Reference proteome</keyword>
<dbReference type="InterPro" id="IPR058525">
    <property type="entry name" value="DUF8212"/>
</dbReference>
<gene>
    <name evidence="3" type="ORF">BDP27DRAFT_1272534</name>
</gene>
<dbReference type="Pfam" id="PF06985">
    <property type="entry name" value="HET"/>
    <property type="match status" value="1"/>
</dbReference>
<evidence type="ECO:0000259" key="2">
    <source>
        <dbReference type="Pfam" id="PF26640"/>
    </source>
</evidence>
<dbReference type="SUPFAM" id="SSF63724">
    <property type="entry name" value="Cytolysin/lectin"/>
    <property type="match status" value="1"/>
</dbReference>